<feature type="region of interest" description="Disordered" evidence="1">
    <location>
        <begin position="28"/>
        <end position="53"/>
    </location>
</feature>
<reference evidence="2" key="1">
    <citation type="journal article" date="2015" name="Nature">
        <title>Complex archaea that bridge the gap between prokaryotes and eukaryotes.</title>
        <authorList>
            <person name="Spang A."/>
            <person name="Saw J.H."/>
            <person name="Jorgensen S.L."/>
            <person name="Zaremba-Niedzwiedzka K."/>
            <person name="Martijn J."/>
            <person name="Lind A.E."/>
            <person name="van Eijk R."/>
            <person name="Schleper C."/>
            <person name="Guy L."/>
            <person name="Ettema T.J."/>
        </authorList>
    </citation>
    <scope>NUCLEOTIDE SEQUENCE</scope>
</reference>
<comment type="caution">
    <text evidence="2">The sequence shown here is derived from an EMBL/GenBank/DDBJ whole genome shotgun (WGS) entry which is preliminary data.</text>
</comment>
<proteinExistence type="predicted"/>
<gene>
    <name evidence="2" type="ORF">LCGC14_3036450</name>
</gene>
<accession>A0A0F8YYV5</accession>
<name>A0A0F8YYV5_9ZZZZ</name>
<organism evidence="2">
    <name type="scientific">marine sediment metagenome</name>
    <dbReference type="NCBI Taxonomy" id="412755"/>
    <lineage>
        <taxon>unclassified sequences</taxon>
        <taxon>metagenomes</taxon>
        <taxon>ecological metagenomes</taxon>
    </lineage>
</organism>
<dbReference type="AlphaFoldDB" id="A0A0F8YYV5"/>
<protein>
    <submittedName>
        <fullName evidence="2">Uncharacterized protein</fullName>
    </submittedName>
</protein>
<feature type="non-terminal residue" evidence="2">
    <location>
        <position position="1"/>
    </location>
</feature>
<evidence type="ECO:0000256" key="1">
    <source>
        <dbReference type="SAM" id="MobiDB-lite"/>
    </source>
</evidence>
<evidence type="ECO:0000313" key="2">
    <source>
        <dbReference type="EMBL" id="KKK59234.1"/>
    </source>
</evidence>
<dbReference type="EMBL" id="LAZR01063583">
    <property type="protein sequence ID" value="KKK59234.1"/>
    <property type="molecule type" value="Genomic_DNA"/>
</dbReference>
<sequence>IILEHGGSINLKNRTDGGLRAEITLPVKQSAEPAPKEEGSPHMARVVRHLKPD</sequence>